<feature type="region of interest" description="Disordered" evidence="1">
    <location>
        <begin position="41"/>
        <end position="96"/>
    </location>
</feature>
<dbReference type="Proteomes" id="UP001163046">
    <property type="component" value="Unassembled WGS sequence"/>
</dbReference>
<accession>A0A9W9Z555</accession>
<protein>
    <submittedName>
        <fullName evidence="2">Uncharacterized protein</fullName>
    </submittedName>
</protein>
<feature type="compositionally biased region" description="Basic and acidic residues" evidence="1">
    <location>
        <begin position="41"/>
        <end position="64"/>
    </location>
</feature>
<feature type="compositionally biased region" description="Polar residues" evidence="1">
    <location>
        <begin position="78"/>
        <end position="87"/>
    </location>
</feature>
<evidence type="ECO:0000256" key="1">
    <source>
        <dbReference type="SAM" id="MobiDB-lite"/>
    </source>
</evidence>
<proteinExistence type="predicted"/>
<evidence type="ECO:0000313" key="2">
    <source>
        <dbReference type="EMBL" id="KAJ7375332.1"/>
    </source>
</evidence>
<keyword evidence="3" id="KW-1185">Reference proteome</keyword>
<comment type="caution">
    <text evidence="2">The sequence shown here is derived from an EMBL/GenBank/DDBJ whole genome shotgun (WGS) entry which is preliminary data.</text>
</comment>
<reference evidence="2" key="1">
    <citation type="submission" date="2023-01" db="EMBL/GenBank/DDBJ databases">
        <title>Genome assembly of the deep-sea coral Lophelia pertusa.</title>
        <authorList>
            <person name="Herrera S."/>
            <person name="Cordes E."/>
        </authorList>
    </citation>
    <scope>NUCLEOTIDE SEQUENCE</scope>
    <source>
        <strain evidence="2">USNM1676648</strain>
        <tissue evidence="2">Polyp</tissue>
    </source>
</reference>
<name>A0A9W9Z555_9CNID</name>
<organism evidence="2 3">
    <name type="scientific">Desmophyllum pertusum</name>
    <dbReference type="NCBI Taxonomy" id="174260"/>
    <lineage>
        <taxon>Eukaryota</taxon>
        <taxon>Metazoa</taxon>
        <taxon>Cnidaria</taxon>
        <taxon>Anthozoa</taxon>
        <taxon>Hexacorallia</taxon>
        <taxon>Scleractinia</taxon>
        <taxon>Caryophylliina</taxon>
        <taxon>Caryophylliidae</taxon>
        <taxon>Desmophyllum</taxon>
    </lineage>
</organism>
<dbReference type="AlphaFoldDB" id="A0A9W9Z555"/>
<gene>
    <name evidence="2" type="ORF">OS493_002083</name>
</gene>
<dbReference type="EMBL" id="MU826826">
    <property type="protein sequence ID" value="KAJ7375332.1"/>
    <property type="molecule type" value="Genomic_DNA"/>
</dbReference>
<evidence type="ECO:0000313" key="3">
    <source>
        <dbReference type="Proteomes" id="UP001163046"/>
    </source>
</evidence>
<sequence length="108" mass="12876">MKEFLKKESEEEKNKWSRRGIWRADQCLQDIKDRMAEFDELREGEERKQKKREGCKLKKCEGSKPKSCPRPKREKPAQKTQMSTTKFHQIKKGKSTSMVDVVKETMRV</sequence>